<evidence type="ECO:0000313" key="1">
    <source>
        <dbReference type="EMBL" id="KAF5187887.1"/>
    </source>
</evidence>
<name>A0A7J6VT31_THATH</name>
<dbReference type="AlphaFoldDB" id="A0A7J6VT31"/>
<dbReference type="GO" id="GO:0051225">
    <property type="term" value="P:spindle assembly"/>
    <property type="evidence" value="ECO:0007669"/>
    <property type="project" value="InterPro"/>
</dbReference>
<dbReference type="EMBL" id="JABWDY010027439">
    <property type="protein sequence ID" value="KAF5187887.1"/>
    <property type="molecule type" value="Genomic_DNA"/>
</dbReference>
<dbReference type="Proteomes" id="UP000554482">
    <property type="component" value="Unassembled WGS sequence"/>
</dbReference>
<dbReference type="PANTHER" id="PTHR19378:SF0">
    <property type="entry name" value="HAUS AUGMIN-LIKE COMPLEX SUBUNIT 3"/>
    <property type="match status" value="1"/>
</dbReference>
<proteinExistence type="predicted"/>
<dbReference type="GO" id="GO:0005815">
    <property type="term" value="C:microtubule organizing center"/>
    <property type="evidence" value="ECO:0007669"/>
    <property type="project" value="TreeGrafter"/>
</dbReference>
<protein>
    <submittedName>
        <fullName evidence="1">Augmin subunit</fullName>
    </submittedName>
</protein>
<feature type="non-terminal residue" evidence="1">
    <location>
        <position position="58"/>
    </location>
</feature>
<reference evidence="1 2" key="1">
    <citation type="submission" date="2020-06" db="EMBL/GenBank/DDBJ databases">
        <title>Transcriptomic and genomic resources for Thalictrum thalictroides and T. hernandezii: Facilitating candidate gene discovery in an emerging model plant lineage.</title>
        <authorList>
            <person name="Arias T."/>
            <person name="Riano-Pachon D.M."/>
            <person name="Di Stilio V.S."/>
        </authorList>
    </citation>
    <scope>NUCLEOTIDE SEQUENCE [LARGE SCALE GENOMIC DNA]</scope>
    <source>
        <strain evidence="2">cv. WT478/WT964</strain>
        <tissue evidence="1">Leaves</tissue>
    </source>
</reference>
<keyword evidence="2" id="KW-1185">Reference proteome</keyword>
<evidence type="ECO:0000313" key="2">
    <source>
        <dbReference type="Proteomes" id="UP000554482"/>
    </source>
</evidence>
<sequence>MSSGSKLCNLLGELGFEGHEKLDPDSFEWPFDEEAGPLLDWICSNLRPTNVLSPSELS</sequence>
<dbReference type="GO" id="GO:0070652">
    <property type="term" value="C:HAUS complex"/>
    <property type="evidence" value="ECO:0007669"/>
    <property type="project" value="InterPro"/>
</dbReference>
<comment type="caution">
    <text evidence="1">The sequence shown here is derived from an EMBL/GenBank/DDBJ whole genome shotgun (WGS) entry which is preliminary data.</text>
</comment>
<dbReference type="InterPro" id="IPR026206">
    <property type="entry name" value="HAUS3"/>
</dbReference>
<dbReference type="OrthoDB" id="2159690at2759"/>
<organism evidence="1 2">
    <name type="scientific">Thalictrum thalictroides</name>
    <name type="common">Rue-anemone</name>
    <name type="synonym">Anemone thalictroides</name>
    <dbReference type="NCBI Taxonomy" id="46969"/>
    <lineage>
        <taxon>Eukaryota</taxon>
        <taxon>Viridiplantae</taxon>
        <taxon>Streptophyta</taxon>
        <taxon>Embryophyta</taxon>
        <taxon>Tracheophyta</taxon>
        <taxon>Spermatophyta</taxon>
        <taxon>Magnoliopsida</taxon>
        <taxon>Ranunculales</taxon>
        <taxon>Ranunculaceae</taxon>
        <taxon>Thalictroideae</taxon>
        <taxon>Thalictrum</taxon>
    </lineage>
</organism>
<dbReference type="GO" id="GO:0072686">
    <property type="term" value="C:mitotic spindle"/>
    <property type="evidence" value="ECO:0007669"/>
    <property type="project" value="TreeGrafter"/>
</dbReference>
<accession>A0A7J6VT31</accession>
<gene>
    <name evidence="1" type="ORF">FRX31_022524</name>
</gene>
<dbReference type="GO" id="GO:0031023">
    <property type="term" value="P:microtubule organizing center organization"/>
    <property type="evidence" value="ECO:0007669"/>
    <property type="project" value="TreeGrafter"/>
</dbReference>
<dbReference type="PANTHER" id="PTHR19378">
    <property type="entry name" value="GOLGIN- RELATED"/>
    <property type="match status" value="1"/>
</dbReference>